<dbReference type="Pfam" id="PF00140">
    <property type="entry name" value="Sigma70_r1_2"/>
    <property type="match status" value="1"/>
</dbReference>
<evidence type="ECO:0000313" key="9">
    <source>
        <dbReference type="Proteomes" id="UP000518887"/>
    </source>
</evidence>
<dbReference type="InterPro" id="IPR009042">
    <property type="entry name" value="RNA_pol_sigma70_r1_2"/>
</dbReference>
<dbReference type="SUPFAM" id="SSF88946">
    <property type="entry name" value="Sigma2 domain of RNA polymerase sigma factors"/>
    <property type="match status" value="1"/>
</dbReference>
<sequence length="278" mass="31575">MKFDDEMMDLYLKDINRVPLLTAEEEKELAVKARNGSKSAKNKLVNANLRFVVAIAKTYQGRGFELMDLISEGNLGLMTAVDHFDVSKGYKFISYAVWWIRQSIQKAIYDRSRAIRLPMNKVNELYQIEKARTMVETDMAEDEQITEIAKILGMEAGYVRNLLNFNRDMLSLDAPIDSTKSDAVMGDIYKDEINPTPEQAAMESALKNDVEGALKTLKPKAERVLRMRYGLGGYKAMSLKEIGDACGLTKERIRQIEKGAVQMLQSPSRRRRLEAYVA</sequence>
<evidence type="ECO:0000313" key="8">
    <source>
        <dbReference type="EMBL" id="MBB5224786.1"/>
    </source>
</evidence>
<feature type="domain" description="RNA polymerase sigma-70" evidence="7">
    <location>
        <begin position="238"/>
        <end position="264"/>
    </location>
</feature>
<dbReference type="InterPro" id="IPR007627">
    <property type="entry name" value="RNA_pol_sigma70_r2"/>
</dbReference>
<keyword evidence="4 5" id="KW-0804">Transcription</keyword>
<evidence type="ECO:0000256" key="1">
    <source>
        <dbReference type="ARBA" id="ARBA00023015"/>
    </source>
</evidence>
<proteinExistence type="inferred from homology"/>
<evidence type="ECO:0000256" key="2">
    <source>
        <dbReference type="ARBA" id="ARBA00023082"/>
    </source>
</evidence>
<dbReference type="PANTHER" id="PTHR30603:SF47">
    <property type="entry name" value="RNA POLYMERASE SIGMA FACTOR SIGD, CHLOROPLASTIC"/>
    <property type="match status" value="1"/>
</dbReference>
<dbReference type="GO" id="GO:0016987">
    <property type="term" value="F:sigma factor activity"/>
    <property type="evidence" value="ECO:0007669"/>
    <property type="project" value="UniProtKB-KW"/>
</dbReference>
<comment type="similarity">
    <text evidence="5">Belongs to the sigma-70 factor family.</text>
</comment>
<accession>A0A7W8G6M8</accession>
<evidence type="ECO:0000259" key="6">
    <source>
        <dbReference type="PROSITE" id="PS00715"/>
    </source>
</evidence>
<reference evidence="8 9" key="1">
    <citation type="submission" date="2020-08" db="EMBL/GenBank/DDBJ databases">
        <title>Genomic Encyclopedia of Type Strains, Phase IV (KMG-IV): sequencing the most valuable type-strain genomes for metagenomic binning, comparative biology and taxonomic classification.</title>
        <authorList>
            <person name="Goeker M."/>
        </authorList>
    </citation>
    <scope>NUCLEOTIDE SEQUENCE [LARGE SCALE GENOMIC DNA]</scope>
    <source>
        <strain evidence="8 9">DSM 103462</strain>
    </source>
</reference>
<feature type="domain" description="RNA polymerase sigma-70" evidence="6">
    <location>
        <begin position="68"/>
        <end position="81"/>
    </location>
</feature>
<keyword evidence="3 5" id="KW-0238">DNA-binding</keyword>
<dbReference type="Proteomes" id="UP000518887">
    <property type="component" value="Unassembled WGS sequence"/>
</dbReference>
<dbReference type="Pfam" id="PF04539">
    <property type="entry name" value="Sigma70_r3"/>
    <property type="match status" value="1"/>
</dbReference>
<protein>
    <recommendedName>
        <fullName evidence="5">RNA polymerase sigma factor</fullName>
    </recommendedName>
</protein>
<dbReference type="EMBL" id="JACHFQ010000001">
    <property type="protein sequence ID" value="MBB5224786.1"/>
    <property type="molecule type" value="Genomic_DNA"/>
</dbReference>
<dbReference type="CDD" id="cd06171">
    <property type="entry name" value="Sigma70_r4"/>
    <property type="match status" value="1"/>
</dbReference>
<dbReference type="InterPro" id="IPR050239">
    <property type="entry name" value="Sigma-70_RNA_pol_init_factors"/>
</dbReference>
<dbReference type="InterPro" id="IPR013325">
    <property type="entry name" value="RNA_pol_sigma_r2"/>
</dbReference>
<dbReference type="InterPro" id="IPR036388">
    <property type="entry name" value="WH-like_DNA-bd_sf"/>
</dbReference>
<dbReference type="PROSITE" id="PS00716">
    <property type="entry name" value="SIGMA70_2"/>
    <property type="match status" value="1"/>
</dbReference>
<dbReference type="RefSeq" id="WP_184656419.1">
    <property type="nucleotide sequence ID" value="NZ_JACHFQ010000001.1"/>
</dbReference>
<dbReference type="PROSITE" id="PS00715">
    <property type="entry name" value="SIGMA70_1"/>
    <property type="match status" value="1"/>
</dbReference>
<dbReference type="SUPFAM" id="SSF88659">
    <property type="entry name" value="Sigma3 and sigma4 domains of RNA polymerase sigma factors"/>
    <property type="match status" value="2"/>
</dbReference>
<organism evidence="8 9">
    <name type="scientific">Treponema ruminis</name>
    <dbReference type="NCBI Taxonomy" id="744515"/>
    <lineage>
        <taxon>Bacteria</taxon>
        <taxon>Pseudomonadati</taxon>
        <taxon>Spirochaetota</taxon>
        <taxon>Spirochaetia</taxon>
        <taxon>Spirochaetales</taxon>
        <taxon>Treponemataceae</taxon>
        <taxon>Treponema</taxon>
    </lineage>
</organism>
<evidence type="ECO:0000259" key="7">
    <source>
        <dbReference type="PROSITE" id="PS00716"/>
    </source>
</evidence>
<dbReference type="PANTHER" id="PTHR30603">
    <property type="entry name" value="RNA POLYMERASE SIGMA FACTOR RPO"/>
    <property type="match status" value="1"/>
</dbReference>
<dbReference type="InterPro" id="IPR007630">
    <property type="entry name" value="RNA_pol_sigma70_r4"/>
</dbReference>
<evidence type="ECO:0000256" key="4">
    <source>
        <dbReference type="ARBA" id="ARBA00023163"/>
    </source>
</evidence>
<dbReference type="GO" id="GO:0006352">
    <property type="term" value="P:DNA-templated transcription initiation"/>
    <property type="evidence" value="ECO:0007669"/>
    <property type="project" value="InterPro"/>
</dbReference>
<evidence type="ECO:0000256" key="5">
    <source>
        <dbReference type="RuleBase" id="RU362124"/>
    </source>
</evidence>
<keyword evidence="1 5" id="KW-0805">Transcription regulation</keyword>
<dbReference type="InterPro" id="IPR000943">
    <property type="entry name" value="RNA_pol_sigma70"/>
</dbReference>
<keyword evidence="2 5" id="KW-0731">Sigma factor</keyword>
<dbReference type="Pfam" id="PF04545">
    <property type="entry name" value="Sigma70_r4"/>
    <property type="match status" value="1"/>
</dbReference>
<keyword evidence="9" id="KW-1185">Reference proteome</keyword>
<dbReference type="Gene3D" id="1.10.10.10">
    <property type="entry name" value="Winged helix-like DNA-binding domain superfamily/Winged helix DNA-binding domain"/>
    <property type="match status" value="2"/>
</dbReference>
<dbReference type="Pfam" id="PF04542">
    <property type="entry name" value="Sigma70_r2"/>
    <property type="match status" value="1"/>
</dbReference>
<dbReference type="Gene3D" id="1.10.601.10">
    <property type="entry name" value="RNA Polymerase Primary Sigma Factor"/>
    <property type="match status" value="1"/>
</dbReference>
<comment type="caution">
    <text evidence="8">The sequence shown here is derived from an EMBL/GenBank/DDBJ whole genome shotgun (WGS) entry which is preliminary data.</text>
</comment>
<dbReference type="InterPro" id="IPR013324">
    <property type="entry name" value="RNA_pol_sigma_r3/r4-like"/>
</dbReference>
<dbReference type="GO" id="GO:0003677">
    <property type="term" value="F:DNA binding"/>
    <property type="evidence" value="ECO:0007669"/>
    <property type="project" value="UniProtKB-KW"/>
</dbReference>
<dbReference type="AlphaFoldDB" id="A0A7W8G6M8"/>
<comment type="function">
    <text evidence="5">Sigma factors are initiation factors that promote the attachment of RNA polymerase to specific initiation sites and are then released.</text>
</comment>
<dbReference type="InterPro" id="IPR007624">
    <property type="entry name" value="RNA_pol_sigma70_r3"/>
</dbReference>
<name>A0A7W8G6M8_9SPIR</name>
<dbReference type="PRINTS" id="PR00046">
    <property type="entry name" value="SIGMA70FCT"/>
</dbReference>
<dbReference type="InterPro" id="IPR014284">
    <property type="entry name" value="RNA_pol_sigma-70_dom"/>
</dbReference>
<dbReference type="NCBIfam" id="TIGR02937">
    <property type="entry name" value="sigma70-ECF"/>
    <property type="match status" value="1"/>
</dbReference>
<gene>
    <name evidence="8" type="ORF">HNP76_000126</name>
</gene>
<evidence type="ECO:0000256" key="3">
    <source>
        <dbReference type="ARBA" id="ARBA00023125"/>
    </source>
</evidence>